<dbReference type="EMBL" id="BORT01000026">
    <property type="protein sequence ID" value="GIO49898.1"/>
    <property type="molecule type" value="Genomic_DNA"/>
</dbReference>
<keyword evidence="2" id="KW-1185">Reference proteome</keyword>
<dbReference type="Proteomes" id="UP000682811">
    <property type="component" value="Unassembled WGS sequence"/>
</dbReference>
<protein>
    <submittedName>
        <fullName evidence="1">Uncharacterized protein</fullName>
    </submittedName>
</protein>
<gene>
    <name evidence="1" type="ORF">J34TS1_46630</name>
</gene>
<proteinExistence type="predicted"/>
<sequence length="332" mass="37574">MGEVILHDLVVQRESKSYTDSLYAVLTAAGRFKGPKFMLSALSGMAFIFTVHKRLLSFSVTAYGQWGIVHKRAADSLGVYTVTDGGRTRHPTFQHYQQEAVQWIKSSIDAGLGAIYWIPEFGVIHGYDDDDRIFYVLDGHSSESRILLYDNFGINFTPFWCAQIFGENVEIPAKDMVLEALRLAMDEWEKPYPVMPNQDIASGRLAYAYLIQALEQGDYDEFGAVYILDTFRVSRKEIMLFLQEAVSFFPDLREAGLCYSKLVDMTGGLDLWIGSGTDGRKVNRGDIPALVAMLKEARMMEEQATDIFKQVSGRYPDLQRTTVPRWGLHTAR</sequence>
<evidence type="ECO:0000313" key="1">
    <source>
        <dbReference type="EMBL" id="GIO49898.1"/>
    </source>
</evidence>
<dbReference type="AlphaFoldDB" id="A0A919YHV9"/>
<comment type="caution">
    <text evidence="1">The sequence shown here is derived from an EMBL/GenBank/DDBJ whole genome shotgun (WGS) entry which is preliminary data.</text>
</comment>
<accession>A0A919YHV9</accession>
<dbReference type="RefSeq" id="WP_212980245.1">
    <property type="nucleotide sequence ID" value="NZ_AP025343.1"/>
</dbReference>
<evidence type="ECO:0000313" key="2">
    <source>
        <dbReference type="Proteomes" id="UP000682811"/>
    </source>
</evidence>
<organism evidence="1 2">
    <name type="scientific">Paenibacillus azoreducens</name>
    <dbReference type="NCBI Taxonomy" id="116718"/>
    <lineage>
        <taxon>Bacteria</taxon>
        <taxon>Bacillati</taxon>
        <taxon>Bacillota</taxon>
        <taxon>Bacilli</taxon>
        <taxon>Bacillales</taxon>
        <taxon>Paenibacillaceae</taxon>
        <taxon>Paenibacillus</taxon>
    </lineage>
</organism>
<name>A0A919YHV9_9BACL</name>
<reference evidence="1 2" key="1">
    <citation type="submission" date="2021-03" db="EMBL/GenBank/DDBJ databases">
        <title>Antimicrobial resistance genes in bacteria isolated from Japanese honey, and their potential for conferring macrolide and lincosamide resistance in the American foulbrood pathogen Paenibacillus larvae.</title>
        <authorList>
            <person name="Okamoto M."/>
            <person name="Kumagai M."/>
            <person name="Kanamori H."/>
            <person name="Takamatsu D."/>
        </authorList>
    </citation>
    <scope>NUCLEOTIDE SEQUENCE [LARGE SCALE GENOMIC DNA]</scope>
    <source>
        <strain evidence="1 2">J34TS1</strain>
    </source>
</reference>